<dbReference type="SUPFAM" id="SSF144232">
    <property type="entry name" value="HIT/MYND zinc finger-like"/>
    <property type="match status" value="1"/>
</dbReference>
<evidence type="ECO:0000313" key="7">
    <source>
        <dbReference type="Proteomes" id="UP000008370"/>
    </source>
</evidence>
<dbReference type="InterPro" id="IPR002893">
    <property type="entry name" value="Znf_MYND"/>
</dbReference>
<sequence>MSFSTEVRTGQPDPAFIAEFRHGADLHNKGMALERQGKHAEAITVLRNALGLKLETRSGQLGQLDDAEENIRKALEIVSRLSSTYNPAYYRDNLGLVYEMRGDLAEARRIRFGPTPDEYLCSYAKCQPQQLRPLKQLSKCSRCKCILYCSADCMRSDWRRHKKFCRKIE</sequence>
<dbReference type="GO" id="GO:0008270">
    <property type="term" value="F:zinc ion binding"/>
    <property type="evidence" value="ECO:0007669"/>
    <property type="project" value="UniProtKB-KW"/>
</dbReference>
<evidence type="ECO:0000256" key="4">
    <source>
        <dbReference type="PROSITE-ProRule" id="PRU00134"/>
    </source>
</evidence>
<evidence type="ECO:0000256" key="3">
    <source>
        <dbReference type="ARBA" id="ARBA00022833"/>
    </source>
</evidence>
<accession>K5VDK2</accession>
<dbReference type="RefSeq" id="XP_007390495.1">
    <property type="nucleotide sequence ID" value="XM_007390433.1"/>
</dbReference>
<keyword evidence="7" id="KW-1185">Reference proteome</keyword>
<dbReference type="InterPro" id="IPR019734">
    <property type="entry name" value="TPR_rpt"/>
</dbReference>
<dbReference type="Proteomes" id="UP000008370">
    <property type="component" value="Unassembled WGS sequence"/>
</dbReference>
<evidence type="ECO:0000256" key="2">
    <source>
        <dbReference type="ARBA" id="ARBA00022771"/>
    </source>
</evidence>
<evidence type="ECO:0000313" key="6">
    <source>
        <dbReference type="EMBL" id="EKM61061.1"/>
    </source>
</evidence>
<dbReference type="SUPFAM" id="SSF48452">
    <property type="entry name" value="TPR-like"/>
    <property type="match status" value="1"/>
</dbReference>
<gene>
    <name evidence="6" type="ORF">PHACADRAFT_247401</name>
</gene>
<dbReference type="InParanoid" id="K5VDK2"/>
<dbReference type="Pfam" id="PF13424">
    <property type="entry name" value="TPR_12"/>
    <property type="match status" value="1"/>
</dbReference>
<dbReference type="Gene3D" id="1.25.40.10">
    <property type="entry name" value="Tetratricopeptide repeat domain"/>
    <property type="match status" value="1"/>
</dbReference>
<keyword evidence="2 4" id="KW-0863">Zinc-finger</keyword>
<keyword evidence="3" id="KW-0862">Zinc</keyword>
<dbReference type="HOGENOM" id="CLU_120095_0_0_1"/>
<dbReference type="AlphaFoldDB" id="K5VDK2"/>
<feature type="domain" description="MYND-type" evidence="5">
    <location>
        <begin position="123"/>
        <end position="165"/>
    </location>
</feature>
<name>K5VDK2_PHACS</name>
<dbReference type="InterPro" id="IPR011990">
    <property type="entry name" value="TPR-like_helical_dom_sf"/>
</dbReference>
<reference evidence="6 7" key="1">
    <citation type="journal article" date="2012" name="BMC Genomics">
        <title>Comparative genomics of the white-rot fungi, Phanerochaete carnosa and P. chrysosporium, to elucidate the genetic basis of the distinct wood types they colonize.</title>
        <authorList>
            <person name="Suzuki H."/>
            <person name="MacDonald J."/>
            <person name="Syed K."/>
            <person name="Salamov A."/>
            <person name="Hori C."/>
            <person name="Aerts A."/>
            <person name="Henrissat B."/>
            <person name="Wiebenga A."/>
            <person name="vanKuyk P.A."/>
            <person name="Barry K."/>
            <person name="Lindquist E."/>
            <person name="LaButti K."/>
            <person name="Lapidus A."/>
            <person name="Lucas S."/>
            <person name="Coutinho P."/>
            <person name="Gong Y."/>
            <person name="Samejima M."/>
            <person name="Mahadevan R."/>
            <person name="Abou-Zaid M."/>
            <person name="de Vries R.P."/>
            <person name="Igarashi K."/>
            <person name="Yadav J.S."/>
            <person name="Grigoriev I.V."/>
            <person name="Master E.R."/>
        </authorList>
    </citation>
    <scope>NUCLEOTIDE SEQUENCE [LARGE SCALE GENOMIC DNA]</scope>
    <source>
        <strain evidence="6 7">HHB-10118-sp</strain>
    </source>
</reference>
<dbReference type="Pfam" id="PF01753">
    <property type="entry name" value="zf-MYND"/>
    <property type="match status" value="1"/>
</dbReference>
<evidence type="ECO:0000259" key="5">
    <source>
        <dbReference type="PROSITE" id="PS50865"/>
    </source>
</evidence>
<dbReference type="Pfam" id="PF13181">
    <property type="entry name" value="TPR_8"/>
    <property type="match status" value="1"/>
</dbReference>
<dbReference type="Gene3D" id="6.10.140.2220">
    <property type="match status" value="1"/>
</dbReference>
<protein>
    <recommendedName>
        <fullName evidence="5">MYND-type domain-containing protein</fullName>
    </recommendedName>
</protein>
<evidence type="ECO:0000256" key="1">
    <source>
        <dbReference type="ARBA" id="ARBA00022723"/>
    </source>
</evidence>
<dbReference type="PROSITE" id="PS50865">
    <property type="entry name" value="ZF_MYND_2"/>
    <property type="match status" value="1"/>
</dbReference>
<keyword evidence="1" id="KW-0479">Metal-binding</keyword>
<dbReference type="KEGG" id="pco:PHACADRAFT_247401"/>
<proteinExistence type="predicted"/>
<organism evidence="6 7">
    <name type="scientific">Phanerochaete carnosa (strain HHB-10118-sp)</name>
    <name type="common">White-rot fungus</name>
    <name type="synonym">Peniophora carnosa</name>
    <dbReference type="NCBI Taxonomy" id="650164"/>
    <lineage>
        <taxon>Eukaryota</taxon>
        <taxon>Fungi</taxon>
        <taxon>Dikarya</taxon>
        <taxon>Basidiomycota</taxon>
        <taxon>Agaricomycotina</taxon>
        <taxon>Agaricomycetes</taxon>
        <taxon>Polyporales</taxon>
        <taxon>Phanerochaetaceae</taxon>
        <taxon>Phanerochaete</taxon>
    </lineage>
</organism>
<dbReference type="GeneID" id="18914077"/>
<dbReference type="OrthoDB" id="1917726at2759"/>
<dbReference type="EMBL" id="JH930468">
    <property type="protein sequence ID" value="EKM61061.1"/>
    <property type="molecule type" value="Genomic_DNA"/>
</dbReference>